<dbReference type="Gene3D" id="3.40.50.300">
    <property type="entry name" value="P-loop containing nucleotide triphosphate hydrolases"/>
    <property type="match status" value="2"/>
</dbReference>
<dbReference type="RefSeq" id="WP_059516311.1">
    <property type="nucleotide sequence ID" value="NZ_LOWA01000025.1"/>
</dbReference>
<proteinExistence type="predicted"/>
<dbReference type="AlphaFoldDB" id="A0A124P979"/>
<dbReference type="GO" id="GO:0016887">
    <property type="term" value="F:ATP hydrolysis activity"/>
    <property type="evidence" value="ECO:0007669"/>
    <property type="project" value="TreeGrafter"/>
</dbReference>
<protein>
    <submittedName>
        <fullName evidence="3">Flagellar biosynthesis protein FlhG</fullName>
    </submittedName>
</protein>
<dbReference type="OrthoDB" id="5296586at2"/>
<dbReference type="GO" id="GO:0005524">
    <property type="term" value="F:ATP binding"/>
    <property type="evidence" value="ECO:0007669"/>
    <property type="project" value="UniProtKB-KW"/>
</dbReference>
<evidence type="ECO:0000313" key="4">
    <source>
        <dbReference type="Proteomes" id="UP000062788"/>
    </source>
</evidence>
<reference evidence="3 4" key="1">
    <citation type="submission" date="2015-11" db="EMBL/GenBank/DDBJ databases">
        <title>Expanding the genomic diversity of Burkholderia species for the development of highly accurate diagnostics.</title>
        <authorList>
            <person name="Sahl J."/>
            <person name="Keim P."/>
            <person name="Wagner D."/>
        </authorList>
    </citation>
    <scope>NUCLEOTIDE SEQUENCE [LARGE SCALE GENOMIC DNA]</scope>
    <source>
        <strain evidence="3 4">TSV85</strain>
    </source>
</reference>
<gene>
    <name evidence="3" type="ORF">WS67_10965</name>
</gene>
<dbReference type="InterPro" id="IPR027417">
    <property type="entry name" value="P-loop_NTPase"/>
</dbReference>
<comment type="caution">
    <text evidence="3">The sequence shown here is derived from an EMBL/GenBank/DDBJ whole genome shotgun (WGS) entry which is preliminary data.</text>
</comment>
<keyword evidence="1" id="KW-0547">Nucleotide-binding</keyword>
<keyword evidence="2" id="KW-0067">ATP-binding</keyword>
<dbReference type="Proteomes" id="UP000062788">
    <property type="component" value="Unassembled WGS sequence"/>
</dbReference>
<dbReference type="EMBL" id="LOWA01000025">
    <property type="protein sequence ID" value="KVE27679.1"/>
    <property type="molecule type" value="Genomic_DNA"/>
</dbReference>
<dbReference type="GO" id="GO:0051782">
    <property type="term" value="P:negative regulation of cell division"/>
    <property type="evidence" value="ECO:0007669"/>
    <property type="project" value="TreeGrafter"/>
</dbReference>
<evidence type="ECO:0000256" key="2">
    <source>
        <dbReference type="ARBA" id="ARBA00022840"/>
    </source>
</evidence>
<dbReference type="PANTHER" id="PTHR43384:SF6">
    <property type="entry name" value="SEPTUM SITE-DETERMINING PROTEIN MIND HOMOLOG, CHLOROPLASTIC"/>
    <property type="match status" value="1"/>
</dbReference>
<dbReference type="InterPro" id="IPR050625">
    <property type="entry name" value="ParA/MinD_ATPase"/>
</dbReference>
<evidence type="ECO:0000256" key="1">
    <source>
        <dbReference type="ARBA" id="ARBA00022741"/>
    </source>
</evidence>
<dbReference type="GO" id="GO:0005829">
    <property type="term" value="C:cytosol"/>
    <property type="evidence" value="ECO:0007669"/>
    <property type="project" value="TreeGrafter"/>
</dbReference>
<dbReference type="SUPFAM" id="SSF52540">
    <property type="entry name" value="P-loop containing nucleoside triphosphate hydrolases"/>
    <property type="match status" value="1"/>
</dbReference>
<keyword evidence="3" id="KW-0282">Flagellum</keyword>
<accession>A0A124P979</accession>
<keyword evidence="4" id="KW-1185">Reference proteome</keyword>
<dbReference type="PANTHER" id="PTHR43384">
    <property type="entry name" value="SEPTUM SITE-DETERMINING PROTEIN MIND HOMOLOG, CHLOROPLASTIC-RELATED"/>
    <property type="match status" value="1"/>
</dbReference>
<keyword evidence="3" id="KW-0966">Cell projection</keyword>
<keyword evidence="3" id="KW-0969">Cilium</keyword>
<dbReference type="GO" id="GO:0009898">
    <property type="term" value="C:cytoplasmic side of plasma membrane"/>
    <property type="evidence" value="ECO:0007669"/>
    <property type="project" value="TreeGrafter"/>
</dbReference>
<organism evidence="3 4">
    <name type="scientific">Burkholderia singularis</name>
    <dbReference type="NCBI Taxonomy" id="1503053"/>
    <lineage>
        <taxon>Bacteria</taxon>
        <taxon>Pseudomonadati</taxon>
        <taxon>Pseudomonadota</taxon>
        <taxon>Betaproteobacteria</taxon>
        <taxon>Burkholderiales</taxon>
        <taxon>Burkholderiaceae</taxon>
        <taxon>Burkholderia</taxon>
        <taxon>pseudomallei group</taxon>
    </lineage>
</organism>
<name>A0A124P979_9BURK</name>
<evidence type="ECO:0000313" key="3">
    <source>
        <dbReference type="EMBL" id="KVE27679.1"/>
    </source>
</evidence>
<sequence>MDKRIADQAEGLRRLLAQRGARLVVVTGGPSGIGCTSAVANLAAALAALGKDVLVVDERANVRSIAATLCGSWLRDGEPVRHELGFSVCAASRLARDGYSGAQRDALADGAADVVLIDAQPDADGALSMLARDAHDVIVVTRVSASAITEAYARMKRLHYAHAFAQFRVLINHVHSAADARAAYENLAGVAGRYLQVSLADAGCVAADPLIERARSLARTVVDAFPSAAAARDYRRIAADLLYWPMRATPGAGRGRTGNPALGHGAAQAA</sequence>
<dbReference type="PROSITE" id="PS51257">
    <property type="entry name" value="PROKAR_LIPOPROTEIN"/>
    <property type="match status" value="1"/>
</dbReference>